<keyword evidence="7" id="KW-0493">Microtubule</keyword>
<evidence type="ECO:0000256" key="4">
    <source>
        <dbReference type="ARBA" id="ARBA00005737"/>
    </source>
</evidence>
<feature type="region of interest" description="Disordered" evidence="15">
    <location>
        <begin position="392"/>
        <end position="476"/>
    </location>
</feature>
<proteinExistence type="inferred from homology"/>
<comment type="function">
    <text evidence="1">Microtubule-binding protein that localizes to the microtubular manchette of elongating spermatids.</text>
</comment>
<feature type="compositionally biased region" description="Polar residues" evidence="15">
    <location>
        <begin position="126"/>
        <end position="164"/>
    </location>
</feature>
<dbReference type="STRING" id="121845.A0A3Q0IX05"/>
<dbReference type="GO" id="GO:0031514">
    <property type="term" value="C:motile cilium"/>
    <property type="evidence" value="ECO:0007669"/>
    <property type="project" value="UniProtKB-SubCell"/>
</dbReference>
<evidence type="ECO:0000256" key="2">
    <source>
        <dbReference type="ARBA" id="ARBA00004230"/>
    </source>
</evidence>
<keyword evidence="10" id="KW-0969">Cilium</keyword>
<evidence type="ECO:0000256" key="11">
    <source>
        <dbReference type="ARBA" id="ARBA00023212"/>
    </source>
</evidence>
<dbReference type="Proteomes" id="UP000079169">
    <property type="component" value="Unplaced"/>
</dbReference>
<keyword evidence="8" id="KW-0282">Flagellum</keyword>
<evidence type="ECO:0000256" key="8">
    <source>
        <dbReference type="ARBA" id="ARBA00022846"/>
    </source>
</evidence>
<comment type="similarity">
    <text evidence="4">Belongs to the CCDC181 family.</text>
</comment>
<dbReference type="PaxDb" id="121845-A0A3Q0IX05"/>
<organism evidence="16 17">
    <name type="scientific">Diaphorina citri</name>
    <name type="common">Asian citrus psyllid</name>
    <dbReference type="NCBI Taxonomy" id="121845"/>
    <lineage>
        <taxon>Eukaryota</taxon>
        <taxon>Metazoa</taxon>
        <taxon>Ecdysozoa</taxon>
        <taxon>Arthropoda</taxon>
        <taxon>Hexapoda</taxon>
        <taxon>Insecta</taxon>
        <taxon>Pterygota</taxon>
        <taxon>Neoptera</taxon>
        <taxon>Paraneoptera</taxon>
        <taxon>Hemiptera</taxon>
        <taxon>Sternorrhyncha</taxon>
        <taxon>Psylloidea</taxon>
        <taxon>Psyllidae</taxon>
        <taxon>Diaphorininae</taxon>
        <taxon>Diaphorina</taxon>
    </lineage>
</organism>
<dbReference type="PANTHER" id="PTHR14320">
    <property type="entry name" value="COILED-COIL DOMAIN-CONTAINING PROTEIN 181"/>
    <property type="match status" value="1"/>
</dbReference>
<evidence type="ECO:0000256" key="12">
    <source>
        <dbReference type="ARBA" id="ARBA00023273"/>
    </source>
</evidence>
<protein>
    <recommendedName>
        <fullName evidence="5">Coiled-coil domain-containing protein 181</fullName>
    </recommendedName>
</protein>
<evidence type="ECO:0000256" key="5">
    <source>
        <dbReference type="ARBA" id="ARBA00022306"/>
    </source>
</evidence>
<dbReference type="PANTHER" id="PTHR14320:SF2">
    <property type="entry name" value="COILED-COIL DOMAIN-CONTAINING PROTEIN 181"/>
    <property type="match status" value="1"/>
</dbReference>
<keyword evidence="16" id="KW-1185">Reference proteome</keyword>
<keyword evidence="11" id="KW-0206">Cytoskeleton</keyword>
<feature type="compositionally biased region" description="Basic residues" evidence="15">
    <location>
        <begin position="1"/>
        <end position="11"/>
    </location>
</feature>
<gene>
    <name evidence="17" type="primary">LOC103508953</name>
</gene>
<feature type="compositionally biased region" description="Basic and acidic residues" evidence="15">
    <location>
        <begin position="228"/>
        <end position="242"/>
    </location>
</feature>
<evidence type="ECO:0000256" key="7">
    <source>
        <dbReference type="ARBA" id="ARBA00022701"/>
    </source>
</evidence>
<comment type="subcellular location">
    <subcellularLocation>
        <location evidence="2">Cell projection</location>
        <location evidence="2">Cilium</location>
        <location evidence="2">Flagellum</location>
    </subcellularLocation>
    <subcellularLocation>
        <location evidence="3">Cytoplasm</location>
        <location evidence="3">Cytoskeleton</location>
    </subcellularLocation>
</comment>
<feature type="compositionally biased region" description="Basic and acidic residues" evidence="15">
    <location>
        <begin position="165"/>
        <end position="176"/>
    </location>
</feature>
<evidence type="ECO:0000256" key="14">
    <source>
        <dbReference type="SAM" id="Coils"/>
    </source>
</evidence>
<feature type="coiled-coil region" evidence="14">
    <location>
        <begin position="515"/>
        <end position="543"/>
    </location>
</feature>
<dbReference type="GO" id="GO:0005874">
    <property type="term" value="C:microtubule"/>
    <property type="evidence" value="ECO:0007669"/>
    <property type="project" value="UniProtKB-KW"/>
</dbReference>
<keyword evidence="12" id="KW-0966">Cell projection</keyword>
<feature type="compositionally biased region" description="Low complexity" evidence="15">
    <location>
        <begin position="180"/>
        <end position="197"/>
    </location>
</feature>
<keyword evidence="9 14" id="KW-0175">Coiled coil</keyword>
<evidence type="ECO:0000256" key="9">
    <source>
        <dbReference type="ARBA" id="ARBA00023054"/>
    </source>
</evidence>
<evidence type="ECO:0000256" key="1">
    <source>
        <dbReference type="ARBA" id="ARBA00002213"/>
    </source>
</evidence>
<feature type="region of interest" description="Disordered" evidence="15">
    <location>
        <begin position="1"/>
        <end position="42"/>
    </location>
</feature>
<dbReference type="GO" id="GO:0008017">
    <property type="term" value="F:microtubule binding"/>
    <property type="evidence" value="ECO:0007669"/>
    <property type="project" value="InterPro"/>
</dbReference>
<reference evidence="17" key="1">
    <citation type="submission" date="2025-08" db="UniProtKB">
        <authorList>
            <consortium name="RefSeq"/>
        </authorList>
    </citation>
    <scope>IDENTIFICATION</scope>
</reference>
<sequence length="579" mass="67095">MDSKINHKKSASKTAKNEEPNRSKIEVKSLPQENFCSDRSKEKVNSEYSAQRLAFSNEVVNDTINHTLTFDQTDQLNENQFETTDNIDDILKTSNNNTLELKNLTNEDDQTNENHLIMNSVKINPVVNNPENKLNYRPSSTERIGSYNKSAKPVTSQNGKTKSGVNDKEEKIKSDPSRINTKTNGSNKKNQSTSKNKLNGKRDINETSSKTAKPQANKTNNTDSVKAQGKDHSKVKDVDSKNSARIRRTRHDSIELKEPTDSAETTEVSQRLDIPTTLKTQETDLSEPKNSNELLLSTEEVKSKLEEIKERNRSKLVVLVPPFEQYKSYMNDNYSDSDDNESFDLEEFLRKEDPHNDLNYLPDFELESDNELDKLCKDSGSLNDLGNLYPESMCSNHKNQNKLRSMRKKGKDNTNGKNMTRSLEDDELRRHQCKMMNNIKSSQPYENSVKKLNQDSGGGSGKCKQKCPQRPSTAPGGRKFGCDCKWPRIKLPEYNGLRSEYGLSAEQLCERKRQRQEITKRMRERRQRKMDEEERRKMENERMFHEWLLKKRQQAKEQWMRNQRLRAMRYSRQCITPNQ</sequence>
<dbReference type="RefSeq" id="XP_026679218.1">
    <property type="nucleotide sequence ID" value="XM_026823417.1"/>
</dbReference>
<accession>A0A3Q0IX05</accession>
<evidence type="ECO:0000256" key="3">
    <source>
        <dbReference type="ARBA" id="ARBA00004245"/>
    </source>
</evidence>
<dbReference type="GeneID" id="103508953"/>
<comment type="subunit">
    <text evidence="13">Homodimer. Interacts with HOOK1. Interacts with HOOK2. Interacts with HOOK3.</text>
</comment>
<name>A0A3Q0IX05_DIACI</name>
<evidence type="ECO:0000256" key="6">
    <source>
        <dbReference type="ARBA" id="ARBA00022490"/>
    </source>
</evidence>
<feature type="compositionally biased region" description="Polar residues" evidence="15">
    <location>
        <begin position="206"/>
        <end position="225"/>
    </location>
</feature>
<dbReference type="InterPro" id="IPR026687">
    <property type="entry name" value="CCDC181"/>
</dbReference>
<evidence type="ECO:0000256" key="15">
    <source>
        <dbReference type="SAM" id="MobiDB-lite"/>
    </source>
</evidence>
<evidence type="ECO:0000256" key="10">
    <source>
        <dbReference type="ARBA" id="ARBA00023069"/>
    </source>
</evidence>
<feature type="compositionally biased region" description="Basic residues" evidence="15">
    <location>
        <begin position="399"/>
        <end position="410"/>
    </location>
</feature>
<keyword evidence="6" id="KW-0963">Cytoplasm</keyword>
<evidence type="ECO:0000256" key="13">
    <source>
        <dbReference type="ARBA" id="ARBA00047162"/>
    </source>
</evidence>
<dbReference type="AlphaFoldDB" id="A0A3Q0IX05"/>
<feature type="region of interest" description="Disordered" evidence="15">
    <location>
        <begin position="121"/>
        <end position="274"/>
    </location>
</feature>
<dbReference type="KEGG" id="dci:103508953"/>
<feature type="compositionally biased region" description="Basic and acidic residues" evidence="15">
    <location>
        <begin position="15"/>
        <end position="27"/>
    </location>
</feature>
<feature type="compositionally biased region" description="Basic and acidic residues" evidence="15">
    <location>
        <begin position="251"/>
        <end position="260"/>
    </location>
</feature>
<evidence type="ECO:0000313" key="17">
    <source>
        <dbReference type="RefSeq" id="XP_026679218.1"/>
    </source>
</evidence>
<feature type="compositionally biased region" description="Polar residues" evidence="15">
    <location>
        <begin position="438"/>
        <end position="447"/>
    </location>
</feature>
<evidence type="ECO:0000313" key="16">
    <source>
        <dbReference type="Proteomes" id="UP000079169"/>
    </source>
</evidence>